<evidence type="ECO:0000256" key="1">
    <source>
        <dbReference type="ARBA" id="ARBA00006987"/>
    </source>
</evidence>
<dbReference type="PANTHER" id="PTHR42928:SF5">
    <property type="entry name" value="BLR1237 PROTEIN"/>
    <property type="match status" value="1"/>
</dbReference>
<dbReference type="CDD" id="cd07012">
    <property type="entry name" value="PBP2_Bug_TTT"/>
    <property type="match status" value="1"/>
</dbReference>
<evidence type="ECO:0000313" key="3">
    <source>
        <dbReference type="EMBL" id="MBS7813596.1"/>
    </source>
</evidence>
<sequence length="324" mass="34461">MIPALPRRRATALLAALGAPGLARAQEGQAPLRVIIPQPPGGATDILARLLTEPLGRDLGRSVIVENRPGANGIVAISALRQSRPDGNTVLLGGVSIFAFNPNLFPNLPYDPWRDFSWIAPIADTPFVIVASRASGITTLPQLIERARAQPERLTFGSAGIGNSTHLGMEMVAERAGIRLTHAPFPGSAPALNALMAGDIDAMFNPLGNTLPAIESGRAVPLVTLGRERSPALPQVPTLIEMGLPPVTMPGWYAFVGPAGLDPAVVERLNAATRRVVDSPAVTQKLRESVLEPLAATAQEIQDRARRESAEIGEFIRRRGIRVE</sequence>
<dbReference type="RefSeq" id="WP_213672290.1">
    <property type="nucleotide sequence ID" value="NZ_JAHCDA010000005.1"/>
</dbReference>
<feature type="chain" id="PRO_5045167682" evidence="2">
    <location>
        <begin position="26"/>
        <end position="324"/>
    </location>
</feature>
<evidence type="ECO:0000313" key="4">
    <source>
        <dbReference type="Proteomes" id="UP000766336"/>
    </source>
</evidence>
<dbReference type="SUPFAM" id="SSF53850">
    <property type="entry name" value="Periplasmic binding protein-like II"/>
    <property type="match status" value="1"/>
</dbReference>
<dbReference type="Pfam" id="PF03401">
    <property type="entry name" value="TctC"/>
    <property type="match status" value="1"/>
</dbReference>
<dbReference type="Gene3D" id="3.40.190.150">
    <property type="entry name" value="Bordetella uptake gene, domain 1"/>
    <property type="match status" value="1"/>
</dbReference>
<organism evidence="3 4">
    <name type="scientific">Roseococcus pinisoli</name>
    <dbReference type="NCBI Taxonomy" id="2835040"/>
    <lineage>
        <taxon>Bacteria</taxon>
        <taxon>Pseudomonadati</taxon>
        <taxon>Pseudomonadota</taxon>
        <taxon>Alphaproteobacteria</taxon>
        <taxon>Acetobacterales</taxon>
        <taxon>Roseomonadaceae</taxon>
        <taxon>Roseococcus</taxon>
    </lineage>
</organism>
<accession>A0ABS5QJL8</accession>
<protein>
    <submittedName>
        <fullName evidence="3">Tripartite tricarboxylate transporter substrate binding protein</fullName>
    </submittedName>
</protein>
<name>A0ABS5QJL8_9PROT</name>
<comment type="caution">
    <text evidence="3">The sequence shown here is derived from an EMBL/GenBank/DDBJ whole genome shotgun (WGS) entry which is preliminary data.</text>
</comment>
<dbReference type="Proteomes" id="UP000766336">
    <property type="component" value="Unassembled WGS sequence"/>
</dbReference>
<proteinExistence type="inferred from homology"/>
<feature type="signal peptide" evidence="2">
    <location>
        <begin position="1"/>
        <end position="25"/>
    </location>
</feature>
<gene>
    <name evidence="3" type="ORF">KHU32_21830</name>
</gene>
<dbReference type="InterPro" id="IPR005064">
    <property type="entry name" value="BUG"/>
</dbReference>
<evidence type="ECO:0000256" key="2">
    <source>
        <dbReference type="SAM" id="SignalP"/>
    </source>
</evidence>
<dbReference type="Gene3D" id="3.40.190.10">
    <property type="entry name" value="Periplasmic binding protein-like II"/>
    <property type="match status" value="1"/>
</dbReference>
<keyword evidence="4" id="KW-1185">Reference proteome</keyword>
<comment type="similarity">
    <text evidence="1">Belongs to the UPF0065 (bug) family.</text>
</comment>
<dbReference type="PANTHER" id="PTHR42928">
    <property type="entry name" value="TRICARBOXYLATE-BINDING PROTEIN"/>
    <property type="match status" value="1"/>
</dbReference>
<dbReference type="InterPro" id="IPR042100">
    <property type="entry name" value="Bug_dom1"/>
</dbReference>
<keyword evidence="2" id="KW-0732">Signal</keyword>
<reference evidence="3 4" key="1">
    <citation type="submission" date="2021-05" db="EMBL/GenBank/DDBJ databases">
        <title>Roseococcus sp. XZZS9, whole genome shotgun sequencing project.</title>
        <authorList>
            <person name="Zhao G."/>
            <person name="Shen L."/>
        </authorList>
    </citation>
    <scope>NUCLEOTIDE SEQUENCE [LARGE SCALE GENOMIC DNA]</scope>
    <source>
        <strain evidence="3 4">XZZS9</strain>
    </source>
</reference>
<dbReference type="EMBL" id="JAHCDA010000005">
    <property type="protein sequence ID" value="MBS7813596.1"/>
    <property type="molecule type" value="Genomic_DNA"/>
</dbReference>
<dbReference type="PIRSF" id="PIRSF017082">
    <property type="entry name" value="YflP"/>
    <property type="match status" value="1"/>
</dbReference>